<dbReference type="PANTHER" id="PTHR43057">
    <property type="entry name" value="ARSENITE EFFLUX TRANSPORTER"/>
    <property type="match status" value="1"/>
</dbReference>
<evidence type="ECO:0000313" key="10">
    <source>
        <dbReference type="Proteomes" id="UP001244242"/>
    </source>
</evidence>
<evidence type="ECO:0000256" key="6">
    <source>
        <dbReference type="ARBA" id="ARBA00022989"/>
    </source>
</evidence>
<feature type="transmembrane region" description="Helical" evidence="8">
    <location>
        <begin position="292"/>
        <end position="315"/>
    </location>
</feature>
<reference evidence="9 10" key="1">
    <citation type="submission" date="2023-04" db="EMBL/GenBank/DDBJ databases">
        <title>Halomonas strains isolated from rhizosphere soil.</title>
        <authorList>
            <person name="Xu L."/>
            <person name="Sun J.-Q."/>
        </authorList>
    </citation>
    <scope>NUCLEOTIDE SEQUENCE [LARGE SCALE GENOMIC DNA]</scope>
    <source>
        <strain evidence="9 10">LN1S58</strain>
    </source>
</reference>
<feature type="transmembrane region" description="Helical" evidence="8">
    <location>
        <begin position="72"/>
        <end position="94"/>
    </location>
</feature>
<feature type="transmembrane region" description="Helical" evidence="8">
    <location>
        <begin position="198"/>
        <end position="219"/>
    </location>
</feature>
<dbReference type="InterPro" id="IPR038770">
    <property type="entry name" value="Na+/solute_symporter_sf"/>
</dbReference>
<feature type="transmembrane region" description="Helical" evidence="8">
    <location>
        <begin position="100"/>
        <end position="118"/>
    </location>
</feature>
<gene>
    <name evidence="9" type="ORF">QLQ84_08025</name>
</gene>
<dbReference type="Pfam" id="PF01758">
    <property type="entry name" value="SBF"/>
    <property type="match status" value="1"/>
</dbReference>
<proteinExistence type="inferred from homology"/>
<protein>
    <submittedName>
        <fullName evidence="9">Arsenic resistance protein</fullName>
    </submittedName>
</protein>
<keyword evidence="10" id="KW-1185">Reference proteome</keyword>
<keyword evidence="4" id="KW-1003">Cell membrane</keyword>
<accession>A0ABT6VJJ7</accession>
<evidence type="ECO:0000256" key="8">
    <source>
        <dbReference type="SAM" id="Phobius"/>
    </source>
</evidence>
<dbReference type="EMBL" id="JASCQO010000035">
    <property type="protein sequence ID" value="MDI5933739.1"/>
    <property type="molecule type" value="Genomic_DNA"/>
</dbReference>
<dbReference type="Gene3D" id="1.20.1530.20">
    <property type="match status" value="1"/>
</dbReference>
<comment type="subcellular location">
    <subcellularLocation>
        <location evidence="1">Cell membrane</location>
        <topology evidence="1">Multi-pass membrane protein</topology>
    </subcellularLocation>
</comment>
<evidence type="ECO:0000313" key="9">
    <source>
        <dbReference type="EMBL" id="MDI5933739.1"/>
    </source>
</evidence>
<sequence length="324" mass="34809">MSPPSLRDRLEKYQVFLYLAAVLAGLAVGTHSPGRGGVLEALLWPLLGLLLYATFTQVPLVGLHRRLANARFLAAAVLGNFVVIPLVVWGLVQWLPADPALRLGVLLVLLVPCTDWFLSFTHLGGGDTPTAIAFTPLSLLLQLVLLPLYLWLFLGQAGLAGLIQRELLLAFGGLILLPLAAAFLSERWAGRAPGRRRLLEGLGWLPVPLLALVLFAVAAGQVDQVVDAPGLIGRLLPVFVAFLIIAALLARLMAWAFRLPAAQGRVLAFSFGSRNSFVVLPLALALPAGLEAAVVVVVFQSLVELFGMLVFLWLVPRRLFPAAP</sequence>
<dbReference type="Proteomes" id="UP001244242">
    <property type="component" value="Unassembled WGS sequence"/>
</dbReference>
<keyword evidence="3" id="KW-0813">Transport</keyword>
<comment type="caution">
    <text evidence="9">The sequence shown here is derived from an EMBL/GenBank/DDBJ whole genome shotgun (WGS) entry which is preliminary data.</text>
</comment>
<feature type="transmembrane region" description="Helical" evidence="8">
    <location>
        <begin position="167"/>
        <end position="186"/>
    </location>
</feature>
<organism evidence="9 10">
    <name type="scientific">Halomonas kalidii</name>
    <dbReference type="NCBI Taxonomy" id="3043293"/>
    <lineage>
        <taxon>Bacteria</taxon>
        <taxon>Pseudomonadati</taxon>
        <taxon>Pseudomonadota</taxon>
        <taxon>Gammaproteobacteria</taxon>
        <taxon>Oceanospirillales</taxon>
        <taxon>Halomonadaceae</taxon>
        <taxon>Halomonas</taxon>
    </lineage>
</organism>
<keyword evidence="7 8" id="KW-0472">Membrane</keyword>
<keyword evidence="6 8" id="KW-1133">Transmembrane helix</keyword>
<feature type="transmembrane region" description="Helical" evidence="8">
    <location>
        <begin position="231"/>
        <end position="254"/>
    </location>
</feature>
<feature type="transmembrane region" description="Helical" evidence="8">
    <location>
        <begin position="12"/>
        <end position="30"/>
    </location>
</feature>
<evidence type="ECO:0000256" key="2">
    <source>
        <dbReference type="ARBA" id="ARBA00010110"/>
    </source>
</evidence>
<name>A0ABT6VJJ7_9GAMM</name>
<feature type="transmembrane region" description="Helical" evidence="8">
    <location>
        <begin position="130"/>
        <end position="152"/>
    </location>
</feature>
<feature type="transmembrane region" description="Helical" evidence="8">
    <location>
        <begin position="266"/>
        <end position="286"/>
    </location>
</feature>
<evidence type="ECO:0000256" key="7">
    <source>
        <dbReference type="ARBA" id="ARBA00023136"/>
    </source>
</evidence>
<dbReference type="InterPro" id="IPR004706">
    <property type="entry name" value="Arsenical-R_Acr3"/>
</dbReference>
<evidence type="ECO:0000256" key="1">
    <source>
        <dbReference type="ARBA" id="ARBA00004651"/>
    </source>
</evidence>
<comment type="similarity">
    <text evidence="2">Belongs to the arsenical resistance-3 (ACR3) (TC 2.A.59) family.</text>
</comment>
<dbReference type="RefSeq" id="WP_282721241.1">
    <property type="nucleotide sequence ID" value="NZ_JASCQO010000035.1"/>
</dbReference>
<keyword evidence="5 8" id="KW-0812">Transmembrane</keyword>
<evidence type="ECO:0000256" key="4">
    <source>
        <dbReference type="ARBA" id="ARBA00022475"/>
    </source>
</evidence>
<feature type="transmembrane region" description="Helical" evidence="8">
    <location>
        <begin position="42"/>
        <end position="60"/>
    </location>
</feature>
<evidence type="ECO:0000256" key="5">
    <source>
        <dbReference type="ARBA" id="ARBA00022692"/>
    </source>
</evidence>
<dbReference type="PANTHER" id="PTHR43057:SF1">
    <property type="entry name" value="ARSENICAL-RESISTANCE PROTEIN 3"/>
    <property type="match status" value="1"/>
</dbReference>
<evidence type="ECO:0000256" key="3">
    <source>
        <dbReference type="ARBA" id="ARBA00022448"/>
    </source>
</evidence>
<dbReference type="InterPro" id="IPR002657">
    <property type="entry name" value="BilAc:Na_symport/Acr3"/>
</dbReference>